<organism evidence="1 2">
    <name type="scientific">Bifidobacterium pullorum subsp. gallinarum</name>
    <dbReference type="NCBI Taxonomy" id="78344"/>
    <lineage>
        <taxon>Bacteria</taxon>
        <taxon>Bacillati</taxon>
        <taxon>Actinomycetota</taxon>
        <taxon>Actinomycetes</taxon>
        <taxon>Bifidobacteriales</taxon>
        <taxon>Bifidobacteriaceae</taxon>
        <taxon>Bifidobacterium</taxon>
    </lineage>
</organism>
<protein>
    <submittedName>
        <fullName evidence="1">Adenylate kinase</fullName>
    </submittedName>
</protein>
<dbReference type="OrthoDB" id="3199600at2"/>
<proteinExistence type="predicted"/>
<dbReference type="PANTHER" id="PTHR37816:SF3">
    <property type="entry name" value="MODULATES DNA TOPOLOGY"/>
    <property type="match status" value="1"/>
</dbReference>
<reference evidence="1 2" key="1">
    <citation type="submission" date="2014-03" db="EMBL/GenBank/DDBJ databases">
        <title>Genomics of Bifidobacteria.</title>
        <authorList>
            <person name="Ventura M."/>
            <person name="Milani C."/>
            <person name="Lugli G.A."/>
        </authorList>
    </citation>
    <scope>NUCLEOTIDE SEQUENCE [LARGE SCALE GENOMIC DNA]</scope>
    <source>
        <strain evidence="1 2">LMG 11586</strain>
    </source>
</reference>
<dbReference type="GO" id="GO:0016301">
    <property type="term" value="F:kinase activity"/>
    <property type="evidence" value="ECO:0007669"/>
    <property type="project" value="UniProtKB-KW"/>
</dbReference>
<evidence type="ECO:0000313" key="2">
    <source>
        <dbReference type="Proteomes" id="UP000029046"/>
    </source>
</evidence>
<dbReference type="InterPro" id="IPR052922">
    <property type="entry name" value="Cytidylate_Kinase-2"/>
</dbReference>
<dbReference type="AlphaFoldDB" id="A0A087AM45"/>
<comment type="caution">
    <text evidence="1">The sequence shown here is derived from an EMBL/GenBank/DDBJ whole genome shotgun (WGS) entry which is preliminary data.</text>
</comment>
<evidence type="ECO:0000313" key="1">
    <source>
        <dbReference type="EMBL" id="KFI59845.1"/>
    </source>
</evidence>
<dbReference type="Gene3D" id="3.40.50.300">
    <property type="entry name" value="P-loop containing nucleotide triphosphate hydrolases"/>
    <property type="match status" value="1"/>
</dbReference>
<accession>A0A087AM45</accession>
<dbReference type="eggNOG" id="COG0563">
    <property type="taxonomic scope" value="Bacteria"/>
</dbReference>
<dbReference type="InterPro" id="IPR027417">
    <property type="entry name" value="P-loop_NTPase"/>
</dbReference>
<dbReference type="EMBL" id="JGYX01000007">
    <property type="protein sequence ID" value="KFI59845.1"/>
    <property type="molecule type" value="Genomic_DNA"/>
</dbReference>
<dbReference type="Proteomes" id="UP000029046">
    <property type="component" value="Unassembled WGS sequence"/>
</dbReference>
<name>A0A087AM45_9BIFI</name>
<dbReference type="PANTHER" id="PTHR37816">
    <property type="entry name" value="YALI0E33011P"/>
    <property type="match status" value="1"/>
</dbReference>
<dbReference type="SUPFAM" id="SSF52540">
    <property type="entry name" value="P-loop containing nucleoside triphosphate hydrolases"/>
    <property type="match status" value="1"/>
</dbReference>
<keyword evidence="1" id="KW-0808">Transferase</keyword>
<keyword evidence="1" id="KW-0418">Kinase</keyword>
<dbReference type="RefSeq" id="WP_033506908.1">
    <property type="nucleotide sequence ID" value="NZ_JGYX01000007.1"/>
</dbReference>
<gene>
    <name evidence="1" type="ORF">BIGA_1512</name>
</gene>
<sequence length="171" mass="19805">MKISVLGFSGSGKSTLAGALGRRYGVPVLHLDRVQFAPGWVERPLDAKVADVQRFLDGHGDGGWVIDGNYAALLQERRLEESDRIVILAFGRWTCLRRVLARYLRYHGRARESMAEGCDEKIDLEFIWWVLHEGRNRSHREALRAIRDRWPDRTVIIRNQRQLDAFYRSMA</sequence>
<keyword evidence="2" id="KW-1185">Reference proteome</keyword>